<evidence type="ECO:0000313" key="2">
    <source>
        <dbReference type="EMBL" id="JAE32360.1"/>
    </source>
</evidence>
<feature type="compositionally biased region" description="Polar residues" evidence="1">
    <location>
        <begin position="16"/>
        <end position="33"/>
    </location>
</feature>
<dbReference type="EMBL" id="GBRH01165536">
    <property type="protein sequence ID" value="JAE32360.1"/>
    <property type="molecule type" value="Transcribed_RNA"/>
</dbReference>
<dbReference type="AlphaFoldDB" id="A0A0A9H575"/>
<sequence length="33" mass="3642">MSSSVTRKGHQPMCIQINNASPNPSSKIRPNNF</sequence>
<protein>
    <submittedName>
        <fullName evidence="2">Uncharacterized protein</fullName>
    </submittedName>
</protein>
<proteinExistence type="predicted"/>
<reference evidence="2" key="2">
    <citation type="journal article" date="2015" name="Data Brief">
        <title>Shoot transcriptome of the giant reed, Arundo donax.</title>
        <authorList>
            <person name="Barrero R.A."/>
            <person name="Guerrero F.D."/>
            <person name="Moolhuijzen P."/>
            <person name="Goolsby J.A."/>
            <person name="Tidwell J."/>
            <person name="Bellgard S.E."/>
            <person name="Bellgard M.I."/>
        </authorList>
    </citation>
    <scope>NUCLEOTIDE SEQUENCE</scope>
    <source>
        <tissue evidence="2">Shoot tissue taken approximately 20 cm above the soil surface</tissue>
    </source>
</reference>
<accession>A0A0A9H575</accession>
<reference evidence="2" key="1">
    <citation type="submission" date="2014-09" db="EMBL/GenBank/DDBJ databases">
        <authorList>
            <person name="Magalhaes I.L.F."/>
            <person name="Oliveira U."/>
            <person name="Santos F.R."/>
            <person name="Vidigal T.H.D.A."/>
            <person name="Brescovit A.D."/>
            <person name="Santos A.J."/>
        </authorList>
    </citation>
    <scope>NUCLEOTIDE SEQUENCE</scope>
    <source>
        <tissue evidence="2">Shoot tissue taken approximately 20 cm above the soil surface</tissue>
    </source>
</reference>
<feature type="region of interest" description="Disordered" evidence="1">
    <location>
        <begin position="1"/>
        <end position="33"/>
    </location>
</feature>
<organism evidence="2">
    <name type="scientific">Arundo donax</name>
    <name type="common">Giant reed</name>
    <name type="synonym">Donax arundinaceus</name>
    <dbReference type="NCBI Taxonomy" id="35708"/>
    <lineage>
        <taxon>Eukaryota</taxon>
        <taxon>Viridiplantae</taxon>
        <taxon>Streptophyta</taxon>
        <taxon>Embryophyta</taxon>
        <taxon>Tracheophyta</taxon>
        <taxon>Spermatophyta</taxon>
        <taxon>Magnoliopsida</taxon>
        <taxon>Liliopsida</taxon>
        <taxon>Poales</taxon>
        <taxon>Poaceae</taxon>
        <taxon>PACMAD clade</taxon>
        <taxon>Arundinoideae</taxon>
        <taxon>Arundineae</taxon>
        <taxon>Arundo</taxon>
    </lineage>
</organism>
<name>A0A0A9H575_ARUDO</name>
<evidence type="ECO:0000256" key="1">
    <source>
        <dbReference type="SAM" id="MobiDB-lite"/>
    </source>
</evidence>